<evidence type="ECO:0000313" key="2">
    <source>
        <dbReference type="EMBL" id="TDW97187.1"/>
    </source>
</evidence>
<protein>
    <recommendedName>
        <fullName evidence="4">Carboxypeptidase-like protein</fullName>
    </recommendedName>
</protein>
<keyword evidence="3" id="KW-1185">Reference proteome</keyword>
<comment type="caution">
    <text evidence="2">The sequence shown here is derived from an EMBL/GenBank/DDBJ whole genome shotgun (WGS) entry which is preliminary data.</text>
</comment>
<keyword evidence="1" id="KW-0812">Transmembrane</keyword>
<organism evidence="2 3">
    <name type="scientific">Dinghuibacter silviterrae</name>
    <dbReference type="NCBI Taxonomy" id="1539049"/>
    <lineage>
        <taxon>Bacteria</taxon>
        <taxon>Pseudomonadati</taxon>
        <taxon>Bacteroidota</taxon>
        <taxon>Chitinophagia</taxon>
        <taxon>Chitinophagales</taxon>
        <taxon>Chitinophagaceae</taxon>
        <taxon>Dinghuibacter</taxon>
    </lineage>
</organism>
<evidence type="ECO:0000313" key="3">
    <source>
        <dbReference type="Proteomes" id="UP000294498"/>
    </source>
</evidence>
<dbReference type="Proteomes" id="UP000294498">
    <property type="component" value="Unassembled WGS sequence"/>
</dbReference>
<name>A0A4R8DI20_9BACT</name>
<keyword evidence="1" id="KW-1133">Transmembrane helix</keyword>
<proteinExistence type="predicted"/>
<feature type="transmembrane region" description="Helical" evidence="1">
    <location>
        <begin position="40"/>
        <end position="58"/>
    </location>
</feature>
<evidence type="ECO:0000256" key="1">
    <source>
        <dbReference type="SAM" id="Phobius"/>
    </source>
</evidence>
<accession>A0A4R8DI20</accession>
<sequence length="281" mass="32947">MKADPRGYRPDKVFHRIVCPFRRWLFTEPENRFNFKNMRGLLLSLFLVTWTYSLWGQVTVQGTVYDRTVINGLQEVTINDIHGAIAVSDSLGHYSVTVPEGDTIYFSYLKKRTMPFPVKNLRDPMNFDVSIDAEGPAVTPIFITANSYHTDSLLNREENREIFDFQRQGHYVRNIRTMPGGAGLNLGGTFDMAMLFDHSVERSRESVQRWMITEEKDKYVDHRFNKAIVKRITGLDSADLRRFMRDYRPSYALIKSFPSDWEFYEYILESSKSYLEDEQKK</sequence>
<dbReference type="AlphaFoldDB" id="A0A4R8DI20"/>
<keyword evidence="1" id="KW-0472">Membrane</keyword>
<evidence type="ECO:0008006" key="4">
    <source>
        <dbReference type="Google" id="ProtNLM"/>
    </source>
</evidence>
<reference evidence="2 3" key="1">
    <citation type="submission" date="2019-03" db="EMBL/GenBank/DDBJ databases">
        <title>Genomic Encyclopedia of Type Strains, Phase IV (KMG-IV): sequencing the most valuable type-strain genomes for metagenomic binning, comparative biology and taxonomic classification.</title>
        <authorList>
            <person name="Goeker M."/>
        </authorList>
    </citation>
    <scope>NUCLEOTIDE SEQUENCE [LARGE SCALE GENOMIC DNA]</scope>
    <source>
        <strain evidence="2 3">DSM 100059</strain>
    </source>
</reference>
<dbReference type="EMBL" id="SODV01000002">
    <property type="protein sequence ID" value="TDW97187.1"/>
    <property type="molecule type" value="Genomic_DNA"/>
</dbReference>
<gene>
    <name evidence="2" type="ORF">EDB95_5032</name>
</gene>